<evidence type="ECO:0000256" key="1">
    <source>
        <dbReference type="SAM" id="Phobius"/>
    </source>
</evidence>
<dbReference type="Proteomes" id="UP000774326">
    <property type="component" value="Unassembled WGS sequence"/>
</dbReference>
<accession>A0A9P8PZV1</accession>
<reference evidence="2" key="2">
    <citation type="submission" date="2021-01" db="EMBL/GenBank/DDBJ databases">
        <authorList>
            <person name="Schikora-Tamarit M.A."/>
        </authorList>
    </citation>
    <scope>NUCLEOTIDE SEQUENCE</scope>
    <source>
        <strain evidence="2">CBS2887</strain>
    </source>
</reference>
<name>A0A9P8PZV1_WICPI</name>
<evidence type="ECO:0000313" key="3">
    <source>
        <dbReference type="Proteomes" id="UP000774326"/>
    </source>
</evidence>
<protein>
    <submittedName>
        <fullName evidence="2">Uncharacterized protein</fullName>
    </submittedName>
</protein>
<keyword evidence="1" id="KW-0472">Membrane</keyword>
<reference evidence="2" key="1">
    <citation type="journal article" date="2021" name="Open Biol.">
        <title>Shared evolutionary footprints suggest mitochondrial oxidative damage underlies multiple complex I losses in fungi.</title>
        <authorList>
            <person name="Schikora-Tamarit M.A."/>
            <person name="Marcet-Houben M."/>
            <person name="Nosek J."/>
            <person name="Gabaldon T."/>
        </authorList>
    </citation>
    <scope>NUCLEOTIDE SEQUENCE</scope>
    <source>
        <strain evidence="2">CBS2887</strain>
    </source>
</reference>
<organism evidence="2 3">
    <name type="scientific">Wickerhamomyces pijperi</name>
    <name type="common">Yeast</name>
    <name type="synonym">Pichia pijperi</name>
    <dbReference type="NCBI Taxonomy" id="599730"/>
    <lineage>
        <taxon>Eukaryota</taxon>
        <taxon>Fungi</taxon>
        <taxon>Dikarya</taxon>
        <taxon>Ascomycota</taxon>
        <taxon>Saccharomycotina</taxon>
        <taxon>Saccharomycetes</taxon>
        <taxon>Phaffomycetales</taxon>
        <taxon>Wickerhamomycetaceae</taxon>
        <taxon>Wickerhamomyces</taxon>
    </lineage>
</organism>
<keyword evidence="1" id="KW-0812">Transmembrane</keyword>
<dbReference type="EMBL" id="JAEUBG010004429">
    <property type="protein sequence ID" value="KAH3681416.1"/>
    <property type="molecule type" value="Genomic_DNA"/>
</dbReference>
<dbReference type="AlphaFoldDB" id="A0A9P8PZV1"/>
<evidence type="ECO:0000313" key="2">
    <source>
        <dbReference type="EMBL" id="KAH3681416.1"/>
    </source>
</evidence>
<keyword evidence="3" id="KW-1185">Reference proteome</keyword>
<proteinExistence type="predicted"/>
<feature type="transmembrane region" description="Helical" evidence="1">
    <location>
        <begin position="103"/>
        <end position="126"/>
    </location>
</feature>
<gene>
    <name evidence="2" type="ORF">WICPIJ_007632</name>
</gene>
<comment type="caution">
    <text evidence="2">The sequence shown here is derived from an EMBL/GenBank/DDBJ whole genome shotgun (WGS) entry which is preliminary data.</text>
</comment>
<keyword evidence="1" id="KW-1133">Transmembrane helix</keyword>
<sequence>MFSTKKRNNNNHECINMKDTLVSSSESLNHQEGSWHISSLALFQSTKPVPMARPTFRQKMSGMLKYPSKKSNPQQKISAAATLHSKTLIISQLLYLVLTDFQIFLKFLLILIIVGVFILGVLHYLTKILTALMGSLKWIGVLGGNTLSLGKIISWFI</sequence>